<dbReference type="Proteomes" id="UP000008988">
    <property type="component" value="Unassembled WGS sequence"/>
</dbReference>
<organism evidence="1 2">
    <name type="scientific">Saccharomyces cerevisiae (strain AWRI1631)</name>
    <name type="common">Baker's yeast</name>
    <dbReference type="NCBI Taxonomy" id="545124"/>
    <lineage>
        <taxon>Eukaryota</taxon>
        <taxon>Fungi</taxon>
        <taxon>Dikarya</taxon>
        <taxon>Ascomycota</taxon>
        <taxon>Saccharomycotina</taxon>
        <taxon>Saccharomycetes</taxon>
        <taxon>Saccharomycetales</taxon>
        <taxon>Saccharomycetaceae</taxon>
        <taxon>Saccharomyces</taxon>
    </lineage>
</organism>
<comment type="caution">
    <text evidence="1">The sequence shown here is derived from an EMBL/GenBank/DDBJ whole genome shotgun (WGS) entry which is preliminary data.</text>
</comment>
<name>B5VLF3_YEAS6</name>
<dbReference type="AlphaFoldDB" id="B5VLF3"/>
<protein>
    <submittedName>
        <fullName evidence="1">Uncharacterized protein</fullName>
    </submittedName>
</protein>
<proteinExistence type="predicted"/>
<dbReference type="EMBL" id="ABSV01001332">
    <property type="protein sequence ID" value="EDZ71233.1"/>
    <property type="molecule type" value="Genomic_DNA"/>
</dbReference>
<feature type="non-terminal residue" evidence="1">
    <location>
        <position position="1"/>
    </location>
</feature>
<evidence type="ECO:0000313" key="1">
    <source>
        <dbReference type="EMBL" id="EDZ71233.1"/>
    </source>
</evidence>
<accession>B5VLF3</accession>
<evidence type="ECO:0000313" key="2">
    <source>
        <dbReference type="Proteomes" id="UP000008988"/>
    </source>
</evidence>
<reference evidence="1 2" key="1">
    <citation type="journal article" date="2008" name="FEMS Yeast Res.">
        <title>Comparative genome analysis of a Saccharomyces cerevisiae wine strain.</title>
        <authorList>
            <person name="Borneman A.R."/>
            <person name="Forgan A.H."/>
            <person name="Pretorius I.S."/>
            <person name="Chambers P.J."/>
        </authorList>
    </citation>
    <scope>NUCLEOTIDE SEQUENCE [LARGE SCALE GENOMIC DNA]</scope>
    <source>
        <strain evidence="1 2">AWRI1631</strain>
    </source>
</reference>
<gene>
    <name evidence="1" type="ORF">AWRI1631_101870</name>
</gene>
<sequence>TATKLFGKIPSITSPFESWYSPKYHSASSTDVTIIS</sequence>